<gene>
    <name evidence="3" type="ORF">IM811_008327</name>
</gene>
<dbReference type="InterPro" id="IPR013087">
    <property type="entry name" value="Znf_C2H2_type"/>
</dbReference>
<dbReference type="PROSITE" id="PS00028">
    <property type="entry name" value="ZINC_FINGER_C2H2_1"/>
    <property type="match status" value="1"/>
</dbReference>
<comment type="caution">
    <text evidence="3">The sequence shown here is derived from an EMBL/GenBank/DDBJ whole genome shotgun (WGS) entry which is preliminary data.</text>
</comment>
<feature type="region of interest" description="Disordered" evidence="1">
    <location>
        <begin position="108"/>
        <end position="162"/>
    </location>
</feature>
<feature type="compositionally biased region" description="Acidic residues" evidence="1">
    <location>
        <begin position="118"/>
        <end position="129"/>
    </location>
</feature>
<dbReference type="GO" id="GO:0036503">
    <property type="term" value="P:ERAD pathway"/>
    <property type="evidence" value="ECO:0007669"/>
    <property type="project" value="TreeGrafter"/>
</dbReference>
<dbReference type="PANTHER" id="PTHR16036:SF2">
    <property type="entry name" value="TRNA ENDONUCLEASE ANKZF1"/>
    <property type="match status" value="1"/>
</dbReference>
<reference evidence="3" key="1">
    <citation type="submission" date="2020-10" db="EMBL/GenBank/DDBJ databases">
        <title>High-Quality Genome Resource of Clonostachys rosea strain S41 by Oxford Nanopore Long-Read Sequencing.</title>
        <authorList>
            <person name="Wang H."/>
        </authorList>
    </citation>
    <scope>NUCLEOTIDE SEQUENCE</scope>
    <source>
        <strain evidence="3">S41</strain>
    </source>
</reference>
<accession>A0A8H7NKI4</accession>
<dbReference type="Proteomes" id="UP000616885">
    <property type="component" value="Unassembled WGS sequence"/>
</dbReference>
<dbReference type="InterPro" id="IPR047139">
    <property type="entry name" value="ANKZ1/VMS1"/>
</dbReference>
<evidence type="ECO:0000313" key="4">
    <source>
        <dbReference type="Proteomes" id="UP000616885"/>
    </source>
</evidence>
<organism evidence="3 4">
    <name type="scientific">Bionectria ochroleuca</name>
    <name type="common">Gliocladium roseum</name>
    <dbReference type="NCBI Taxonomy" id="29856"/>
    <lineage>
        <taxon>Eukaryota</taxon>
        <taxon>Fungi</taxon>
        <taxon>Dikarya</taxon>
        <taxon>Ascomycota</taxon>
        <taxon>Pezizomycotina</taxon>
        <taxon>Sordariomycetes</taxon>
        <taxon>Hypocreomycetidae</taxon>
        <taxon>Hypocreales</taxon>
        <taxon>Bionectriaceae</taxon>
        <taxon>Clonostachys</taxon>
    </lineage>
</organism>
<sequence length="201" mass="22424">MSKAQEDLLRRPLYVYDLPPQVLDTLTLKADASIVTSEELSRIPRDVSPSASSENLVGSQSCSLCSLTFPTVQEQRSHLKSDFHNYNLKQKLRGQNPVSETEFEKLVGDLDESLSGSDSEDTEEDEDDGRPESTLTALLKRQAKIADKNNPGEMRKTGTRKMQREAIGEASFDMVQLSSTAGKQLLWSLPGNSHWRGPERQ</sequence>
<name>A0A8H7NKI4_BIOOC</name>
<dbReference type="PANTHER" id="PTHR16036">
    <property type="entry name" value="ANKYRIN REPEAT AND ZINC FINGER DOMAIN-CONTAINING PROTEIN 1"/>
    <property type="match status" value="1"/>
</dbReference>
<dbReference type="EMBL" id="JADCTT010000002">
    <property type="protein sequence ID" value="KAF9757383.1"/>
    <property type="molecule type" value="Genomic_DNA"/>
</dbReference>
<protein>
    <recommendedName>
        <fullName evidence="2">C2H2-type domain-containing protein</fullName>
    </recommendedName>
</protein>
<evidence type="ECO:0000259" key="2">
    <source>
        <dbReference type="PROSITE" id="PS00028"/>
    </source>
</evidence>
<feature type="domain" description="C2H2-type" evidence="2">
    <location>
        <begin position="62"/>
        <end position="84"/>
    </location>
</feature>
<dbReference type="AlphaFoldDB" id="A0A8H7NKI4"/>
<evidence type="ECO:0000313" key="3">
    <source>
        <dbReference type="EMBL" id="KAF9757383.1"/>
    </source>
</evidence>
<proteinExistence type="predicted"/>
<evidence type="ECO:0000256" key="1">
    <source>
        <dbReference type="SAM" id="MobiDB-lite"/>
    </source>
</evidence>